<evidence type="ECO:0000313" key="2">
    <source>
        <dbReference type="EMBL" id="KMZ68774.1"/>
    </source>
</evidence>
<dbReference type="EMBL" id="LFYR01000811">
    <property type="protein sequence ID" value="KMZ68774.1"/>
    <property type="molecule type" value="Genomic_DNA"/>
</dbReference>
<dbReference type="AlphaFoldDB" id="A0A0K9PIJ1"/>
<dbReference type="PANTHER" id="PTHR44137">
    <property type="entry name" value="BNAC03G44070D PROTEIN"/>
    <property type="match status" value="1"/>
</dbReference>
<dbReference type="CDD" id="cd06257">
    <property type="entry name" value="DnaJ"/>
    <property type="match status" value="1"/>
</dbReference>
<name>A0A0K9PIJ1_ZOSMR</name>
<dbReference type="GO" id="GO:0005783">
    <property type="term" value="C:endoplasmic reticulum"/>
    <property type="evidence" value="ECO:0007669"/>
    <property type="project" value="UniProtKB-ARBA"/>
</dbReference>
<dbReference type="PRINTS" id="PR00625">
    <property type="entry name" value="JDOMAIN"/>
</dbReference>
<keyword evidence="3" id="KW-1185">Reference proteome</keyword>
<dbReference type="SUPFAM" id="SSF46565">
    <property type="entry name" value="Chaperone J-domain"/>
    <property type="match status" value="1"/>
</dbReference>
<gene>
    <name evidence="2" type="ORF">ZOSMA_22G00640</name>
</gene>
<dbReference type="InterPro" id="IPR056988">
    <property type="entry name" value="Zn_ribbon_pln"/>
</dbReference>
<sequence>MAGGSRKEFVDGTKDSPRRLKDLAEEKYNSSDINSALKFAKKAQRLSPKLDGIAQMVTALRVLRIMPTDHYGTLRLEPFSNSNSIKKQYKSLALILHPDKSNKSTSSFLGAEEAFKRIAESFRTLSDGILKRQYDTRLRMELEEKNRGLLPMDTFWTACGTCRVFHEFDRKYLQQKLMCPGCRKSFIAVEVEVDDAIDDSVEDECDDADADEVTPRVVEKSSPRVRVPRSRRKSRTVKSFIADDTIENSIDDADELTPMVLKKSNSGSRILRSRKRSRDVSDNDEFGILAEEEDEMTLAEMQKEALMMKSNSKSNLGEAKKSHSRNMNRKTREEDVLNLMVMEDGGGRSRLGAVMAVEDSDFYDFDKDRTERSFKKGDVWAVYDDDDGMPRHYCLIDQVVSTKPFHLRILWLDLAGGVEETLVEWEKMGYHVSCGRFKVAVMGNKVGMRTLNSFSHIVPYERAARELYRIYPKKGSIWGLYGQPNGDIAGEGEKDGNKRSYEMVVVLTTYSDMHHGLSMGYLEKVEGFKNIFKRRDIGVNAVRWVEINDLRLFSHQIPAMKLSGMEGVILPEECWELDPASLP</sequence>
<dbReference type="OrthoDB" id="66964at2759"/>
<accession>A0A0K9PIJ1</accession>
<dbReference type="InterPro" id="IPR024593">
    <property type="entry name" value="DUF3444"/>
</dbReference>
<proteinExistence type="predicted"/>
<dbReference type="Pfam" id="PF00226">
    <property type="entry name" value="DnaJ"/>
    <property type="match status" value="1"/>
</dbReference>
<comment type="caution">
    <text evidence="2">The sequence shown here is derived from an EMBL/GenBank/DDBJ whole genome shotgun (WGS) entry which is preliminary data.</text>
</comment>
<protein>
    <submittedName>
        <fullName evidence="2">DnaJ domain containing protein, expressed</fullName>
    </submittedName>
</protein>
<dbReference type="Pfam" id="PF11926">
    <property type="entry name" value="DUF3444"/>
    <property type="match status" value="1"/>
</dbReference>
<dbReference type="PANTHER" id="PTHR44137:SF24">
    <property type="entry name" value="DNAJ HEAT SHOCK N-TERMINAL DOMAIN-CONTAINING PROTEIN"/>
    <property type="match status" value="1"/>
</dbReference>
<feature type="domain" description="J" evidence="1">
    <location>
        <begin position="69"/>
        <end position="138"/>
    </location>
</feature>
<dbReference type="Pfam" id="PF23551">
    <property type="entry name" value="Zn_ribbon_20"/>
    <property type="match status" value="1"/>
</dbReference>
<dbReference type="SMART" id="SM00271">
    <property type="entry name" value="DnaJ"/>
    <property type="match status" value="1"/>
</dbReference>
<dbReference type="Gene3D" id="1.10.287.110">
    <property type="entry name" value="DnaJ domain"/>
    <property type="match status" value="1"/>
</dbReference>
<dbReference type="Proteomes" id="UP000036987">
    <property type="component" value="Unassembled WGS sequence"/>
</dbReference>
<dbReference type="OMA" id="RLFHQFE"/>
<evidence type="ECO:0000313" key="3">
    <source>
        <dbReference type="Proteomes" id="UP000036987"/>
    </source>
</evidence>
<dbReference type="InterPro" id="IPR001623">
    <property type="entry name" value="DnaJ_domain"/>
</dbReference>
<dbReference type="PROSITE" id="PS50076">
    <property type="entry name" value="DNAJ_2"/>
    <property type="match status" value="1"/>
</dbReference>
<reference evidence="3" key="1">
    <citation type="journal article" date="2016" name="Nature">
        <title>The genome of the seagrass Zostera marina reveals angiosperm adaptation to the sea.</title>
        <authorList>
            <person name="Olsen J.L."/>
            <person name="Rouze P."/>
            <person name="Verhelst B."/>
            <person name="Lin Y.-C."/>
            <person name="Bayer T."/>
            <person name="Collen J."/>
            <person name="Dattolo E."/>
            <person name="De Paoli E."/>
            <person name="Dittami S."/>
            <person name="Maumus F."/>
            <person name="Michel G."/>
            <person name="Kersting A."/>
            <person name="Lauritano C."/>
            <person name="Lohaus R."/>
            <person name="Toepel M."/>
            <person name="Tonon T."/>
            <person name="Vanneste K."/>
            <person name="Amirebrahimi M."/>
            <person name="Brakel J."/>
            <person name="Bostroem C."/>
            <person name="Chovatia M."/>
            <person name="Grimwood J."/>
            <person name="Jenkins J.W."/>
            <person name="Jueterbock A."/>
            <person name="Mraz A."/>
            <person name="Stam W.T."/>
            <person name="Tice H."/>
            <person name="Bornberg-Bauer E."/>
            <person name="Green P.J."/>
            <person name="Pearson G.A."/>
            <person name="Procaccini G."/>
            <person name="Duarte C.M."/>
            <person name="Schmutz J."/>
            <person name="Reusch T.B.H."/>
            <person name="Van de Peer Y."/>
        </authorList>
    </citation>
    <scope>NUCLEOTIDE SEQUENCE [LARGE SCALE GENOMIC DNA]</scope>
    <source>
        <strain evidence="3">cv. Finnish</strain>
    </source>
</reference>
<dbReference type="InterPro" id="IPR036869">
    <property type="entry name" value="J_dom_sf"/>
</dbReference>
<evidence type="ECO:0000259" key="1">
    <source>
        <dbReference type="PROSITE" id="PS50076"/>
    </source>
</evidence>
<organism evidence="2 3">
    <name type="scientific">Zostera marina</name>
    <name type="common">Eelgrass</name>
    <dbReference type="NCBI Taxonomy" id="29655"/>
    <lineage>
        <taxon>Eukaryota</taxon>
        <taxon>Viridiplantae</taxon>
        <taxon>Streptophyta</taxon>
        <taxon>Embryophyta</taxon>
        <taxon>Tracheophyta</taxon>
        <taxon>Spermatophyta</taxon>
        <taxon>Magnoliopsida</taxon>
        <taxon>Liliopsida</taxon>
        <taxon>Zosteraceae</taxon>
        <taxon>Zostera</taxon>
    </lineage>
</organism>